<dbReference type="EMBL" id="JABBGA010000005">
    <property type="protein sequence ID" value="NML25809.1"/>
    <property type="molecule type" value="Genomic_DNA"/>
</dbReference>
<accession>A0A848G3N6</accession>
<evidence type="ECO:0000313" key="9">
    <source>
        <dbReference type="EMBL" id="NML25809.1"/>
    </source>
</evidence>
<organism evidence="9 10">
    <name type="scientific">Zoogloea dura</name>
    <dbReference type="NCBI Taxonomy" id="2728840"/>
    <lineage>
        <taxon>Bacteria</taxon>
        <taxon>Pseudomonadati</taxon>
        <taxon>Pseudomonadota</taxon>
        <taxon>Betaproteobacteria</taxon>
        <taxon>Rhodocyclales</taxon>
        <taxon>Zoogloeaceae</taxon>
        <taxon>Zoogloea</taxon>
    </lineage>
</organism>
<keyword evidence="7" id="KW-1133">Transmembrane helix</keyword>
<evidence type="ECO:0000256" key="2">
    <source>
        <dbReference type="ARBA" id="ARBA00022617"/>
    </source>
</evidence>
<feature type="transmembrane region" description="Helical" evidence="7">
    <location>
        <begin position="101"/>
        <end position="122"/>
    </location>
</feature>
<name>A0A848G3N6_9RHOO</name>
<evidence type="ECO:0000259" key="8">
    <source>
        <dbReference type="Pfam" id="PF03918"/>
    </source>
</evidence>
<keyword evidence="10" id="KW-1185">Reference proteome</keyword>
<keyword evidence="2 7" id="KW-0349">Heme</keyword>
<dbReference type="Proteomes" id="UP000580043">
    <property type="component" value="Unassembled WGS sequence"/>
</dbReference>
<keyword evidence="6 7" id="KW-0408">Iron</keyword>
<dbReference type="GO" id="GO:0046872">
    <property type="term" value="F:metal ion binding"/>
    <property type="evidence" value="ECO:0007669"/>
    <property type="project" value="UniProtKB-KW"/>
</dbReference>
<keyword evidence="5" id="KW-0201">Cytochrome c-type biogenesis</keyword>
<feature type="chain" id="PRO_5033099874" description="Cytochrome c-type biogenesis protein" evidence="7">
    <location>
        <begin position="18"/>
        <end position="157"/>
    </location>
</feature>
<evidence type="ECO:0000313" key="10">
    <source>
        <dbReference type="Proteomes" id="UP000580043"/>
    </source>
</evidence>
<sequence>MAIATTLTLGASAPLLAAEATPMADNPVVEARLLTISEELRCLVCQNESLAASRAELADDLRREVRKLINDGKSDAEIRDYLVARYGDFVLYRPPVKPTTWLLWFGPFVILAGAVFGLIAYLRRRATRLTPTTLSDEQKAAAQALLGTPPAPPKDNA</sequence>
<feature type="signal peptide" evidence="7">
    <location>
        <begin position="1"/>
        <end position="17"/>
    </location>
</feature>
<dbReference type="AlphaFoldDB" id="A0A848G3N6"/>
<dbReference type="GO" id="GO:0017004">
    <property type="term" value="P:cytochrome complex assembly"/>
    <property type="evidence" value="ECO:0007669"/>
    <property type="project" value="UniProtKB-KW"/>
</dbReference>
<evidence type="ECO:0000256" key="4">
    <source>
        <dbReference type="ARBA" id="ARBA00022729"/>
    </source>
</evidence>
<dbReference type="InterPro" id="IPR051263">
    <property type="entry name" value="C-type_cytochrome_biogenesis"/>
</dbReference>
<comment type="similarity">
    <text evidence="1 7">Belongs to the CcmH/CycL/Ccl2/NrfF family.</text>
</comment>
<comment type="caution">
    <text evidence="9">The sequence shown here is derived from an EMBL/GenBank/DDBJ whole genome shotgun (WGS) entry which is preliminary data.</text>
</comment>
<evidence type="ECO:0000256" key="1">
    <source>
        <dbReference type="ARBA" id="ARBA00010342"/>
    </source>
</evidence>
<reference evidence="9 10" key="1">
    <citation type="submission" date="2020-04" db="EMBL/GenBank/DDBJ databases">
        <title>Zoogloea sp. G-4-1-14 isolated from soil.</title>
        <authorList>
            <person name="Dahal R.H."/>
        </authorList>
    </citation>
    <scope>NUCLEOTIDE SEQUENCE [LARGE SCALE GENOMIC DNA]</scope>
    <source>
        <strain evidence="9 10">G-4-1-14</strain>
    </source>
</reference>
<evidence type="ECO:0000256" key="3">
    <source>
        <dbReference type="ARBA" id="ARBA00022723"/>
    </source>
</evidence>
<keyword evidence="7" id="KW-0472">Membrane</keyword>
<feature type="domain" description="CcmH/CycL/Ccl2/NrfF N-terminal" evidence="8">
    <location>
        <begin position="8"/>
        <end position="146"/>
    </location>
</feature>
<keyword evidence="7" id="KW-0812">Transmembrane</keyword>
<proteinExistence type="inferred from homology"/>
<dbReference type="InterPro" id="IPR038297">
    <property type="entry name" value="CcmH/CycL/NrfF/Ccl2_sf"/>
</dbReference>
<evidence type="ECO:0000256" key="6">
    <source>
        <dbReference type="ARBA" id="ARBA00023004"/>
    </source>
</evidence>
<comment type="function">
    <text evidence="7">Possible subunit of a heme lyase.</text>
</comment>
<dbReference type="InterPro" id="IPR005616">
    <property type="entry name" value="CcmH/CycL/Ccl2/NrfF_N"/>
</dbReference>
<dbReference type="GO" id="GO:0005886">
    <property type="term" value="C:plasma membrane"/>
    <property type="evidence" value="ECO:0007669"/>
    <property type="project" value="TreeGrafter"/>
</dbReference>
<dbReference type="PANTHER" id="PTHR47870">
    <property type="entry name" value="CYTOCHROME C-TYPE BIOGENESIS PROTEIN CCMH"/>
    <property type="match status" value="1"/>
</dbReference>
<dbReference type="CDD" id="cd16378">
    <property type="entry name" value="CcmH_N"/>
    <property type="match status" value="1"/>
</dbReference>
<gene>
    <name evidence="9" type="ORF">HHL15_08660</name>
</gene>
<evidence type="ECO:0000256" key="7">
    <source>
        <dbReference type="RuleBase" id="RU364112"/>
    </source>
</evidence>
<keyword evidence="3 7" id="KW-0479">Metal-binding</keyword>
<keyword evidence="4 7" id="KW-0732">Signal</keyword>
<dbReference type="PANTHER" id="PTHR47870:SF1">
    <property type="entry name" value="CYTOCHROME C-TYPE BIOGENESIS PROTEIN CCMH"/>
    <property type="match status" value="1"/>
</dbReference>
<dbReference type="Gene3D" id="1.10.8.640">
    <property type="entry name" value="Cytochrome C biogenesis protein"/>
    <property type="match status" value="1"/>
</dbReference>
<dbReference type="Pfam" id="PF03918">
    <property type="entry name" value="CcmH"/>
    <property type="match status" value="1"/>
</dbReference>
<protein>
    <recommendedName>
        <fullName evidence="7">Cytochrome c-type biogenesis protein</fullName>
    </recommendedName>
</protein>
<evidence type="ECO:0000256" key="5">
    <source>
        <dbReference type="ARBA" id="ARBA00022748"/>
    </source>
</evidence>
<dbReference type="FunFam" id="1.10.8.640:FF:000001">
    <property type="entry name" value="Cytochrome c-type biogenesis protein"/>
    <property type="match status" value="1"/>
</dbReference>